<feature type="compositionally biased region" description="Basic and acidic residues" evidence="9">
    <location>
        <begin position="65"/>
        <end position="82"/>
    </location>
</feature>
<keyword evidence="3" id="KW-1003">Cell membrane</keyword>
<evidence type="ECO:0000256" key="7">
    <source>
        <dbReference type="ARBA" id="ARBA00023010"/>
    </source>
</evidence>
<dbReference type="EMBL" id="CP000360">
    <property type="protein sequence ID" value="ABF41680.1"/>
    <property type="molecule type" value="Genomic_DNA"/>
</dbReference>
<dbReference type="GO" id="GO:0043953">
    <property type="term" value="P:protein transport by the Tat complex"/>
    <property type="evidence" value="ECO:0007669"/>
    <property type="project" value="InterPro"/>
</dbReference>
<evidence type="ECO:0000313" key="10">
    <source>
        <dbReference type="EMBL" id="ABF41680.1"/>
    </source>
</evidence>
<dbReference type="PANTHER" id="PTHR33162:SF1">
    <property type="entry name" value="SEC-INDEPENDENT PROTEIN TRANSLOCASE PROTEIN TATA, CHLOROPLASTIC"/>
    <property type="match status" value="1"/>
</dbReference>
<dbReference type="OrthoDB" id="9800908at2"/>
<evidence type="ECO:0000313" key="11">
    <source>
        <dbReference type="Proteomes" id="UP000002432"/>
    </source>
</evidence>
<dbReference type="GO" id="GO:0016020">
    <property type="term" value="C:membrane"/>
    <property type="evidence" value="ECO:0007669"/>
    <property type="project" value="UniProtKB-SubCell"/>
</dbReference>
<evidence type="ECO:0000256" key="4">
    <source>
        <dbReference type="ARBA" id="ARBA00022692"/>
    </source>
</evidence>
<dbReference type="RefSeq" id="WP_011523481.1">
    <property type="nucleotide sequence ID" value="NC_008009.1"/>
</dbReference>
<organism evidence="10 11">
    <name type="scientific">Koribacter versatilis (strain Ellin345)</name>
    <dbReference type="NCBI Taxonomy" id="204669"/>
    <lineage>
        <taxon>Bacteria</taxon>
        <taxon>Pseudomonadati</taxon>
        <taxon>Acidobacteriota</taxon>
        <taxon>Terriglobia</taxon>
        <taxon>Terriglobales</taxon>
        <taxon>Candidatus Korobacteraceae</taxon>
        <taxon>Candidatus Korobacter</taxon>
    </lineage>
</organism>
<dbReference type="Gene3D" id="1.20.5.3310">
    <property type="match status" value="1"/>
</dbReference>
<gene>
    <name evidence="10" type="ordered locus">Acid345_2679</name>
</gene>
<proteinExistence type="predicted"/>
<evidence type="ECO:0000256" key="8">
    <source>
        <dbReference type="ARBA" id="ARBA00023136"/>
    </source>
</evidence>
<keyword evidence="5" id="KW-0653">Protein transport</keyword>
<keyword evidence="2" id="KW-0813">Transport</keyword>
<feature type="region of interest" description="Disordered" evidence="9">
    <location>
        <begin position="65"/>
        <end position="155"/>
    </location>
</feature>
<dbReference type="eggNOG" id="COG1826">
    <property type="taxonomic scope" value="Bacteria"/>
</dbReference>
<dbReference type="EnsemblBacteria" id="ABF41680">
    <property type="protein sequence ID" value="ABF41680"/>
    <property type="gene ID" value="Acid345_2679"/>
</dbReference>
<dbReference type="NCBIfam" id="TIGR01410">
    <property type="entry name" value="tatB"/>
    <property type="match status" value="1"/>
</dbReference>
<name>Q1IN70_KORVE</name>
<dbReference type="PANTHER" id="PTHR33162">
    <property type="entry name" value="SEC-INDEPENDENT PROTEIN TRANSLOCASE PROTEIN TATA, CHLOROPLASTIC"/>
    <property type="match status" value="1"/>
</dbReference>
<evidence type="ECO:0000256" key="9">
    <source>
        <dbReference type="SAM" id="MobiDB-lite"/>
    </source>
</evidence>
<dbReference type="Pfam" id="PF02416">
    <property type="entry name" value="TatA_B_E"/>
    <property type="match status" value="1"/>
</dbReference>
<protein>
    <submittedName>
        <fullName evidence="10">Sec-independent translocation protein mttA/Hcf106</fullName>
    </submittedName>
</protein>
<dbReference type="GO" id="GO:0008320">
    <property type="term" value="F:protein transmembrane transporter activity"/>
    <property type="evidence" value="ECO:0007669"/>
    <property type="project" value="InterPro"/>
</dbReference>
<reference evidence="10 11" key="1">
    <citation type="journal article" date="2009" name="Appl. Environ. Microbiol.">
        <title>Three genomes from the phylum Acidobacteria provide insight into the lifestyles of these microorganisms in soils.</title>
        <authorList>
            <person name="Ward N.L."/>
            <person name="Challacombe J.F."/>
            <person name="Janssen P.H."/>
            <person name="Henrissat B."/>
            <person name="Coutinho P.M."/>
            <person name="Wu M."/>
            <person name="Xie G."/>
            <person name="Haft D.H."/>
            <person name="Sait M."/>
            <person name="Badger J."/>
            <person name="Barabote R.D."/>
            <person name="Bradley B."/>
            <person name="Brettin T.S."/>
            <person name="Brinkac L.M."/>
            <person name="Bruce D."/>
            <person name="Creasy T."/>
            <person name="Daugherty S.C."/>
            <person name="Davidsen T.M."/>
            <person name="DeBoy R.T."/>
            <person name="Detter J.C."/>
            <person name="Dodson R.J."/>
            <person name="Durkin A.S."/>
            <person name="Ganapathy A."/>
            <person name="Gwinn-Giglio M."/>
            <person name="Han C.S."/>
            <person name="Khouri H."/>
            <person name="Kiss H."/>
            <person name="Kothari S.P."/>
            <person name="Madupu R."/>
            <person name="Nelson K.E."/>
            <person name="Nelson W.C."/>
            <person name="Paulsen I."/>
            <person name="Penn K."/>
            <person name="Ren Q."/>
            <person name="Rosovitz M.J."/>
            <person name="Selengut J.D."/>
            <person name="Shrivastava S."/>
            <person name="Sullivan S.A."/>
            <person name="Tapia R."/>
            <person name="Thompson L.S."/>
            <person name="Watkins K.L."/>
            <person name="Yang Q."/>
            <person name="Yu C."/>
            <person name="Zafar N."/>
            <person name="Zhou L."/>
            <person name="Kuske C.R."/>
        </authorList>
    </citation>
    <scope>NUCLEOTIDE SEQUENCE [LARGE SCALE GENOMIC DNA]</scope>
    <source>
        <strain evidence="10 11">Ellin345</strain>
    </source>
</reference>
<dbReference type="STRING" id="204669.Acid345_2679"/>
<dbReference type="AlphaFoldDB" id="Q1IN70"/>
<dbReference type="Proteomes" id="UP000002432">
    <property type="component" value="Chromosome"/>
</dbReference>
<keyword evidence="8" id="KW-0472">Membrane</keyword>
<dbReference type="HOGENOM" id="CLU_135655_0_0_0"/>
<evidence type="ECO:0000256" key="2">
    <source>
        <dbReference type="ARBA" id="ARBA00022448"/>
    </source>
</evidence>
<keyword evidence="7" id="KW-0811">Translocation</keyword>
<dbReference type="KEGG" id="aba:Acid345_2679"/>
<evidence type="ECO:0000256" key="6">
    <source>
        <dbReference type="ARBA" id="ARBA00022989"/>
    </source>
</evidence>
<keyword evidence="4" id="KW-0812">Transmembrane</keyword>
<evidence type="ECO:0000256" key="1">
    <source>
        <dbReference type="ARBA" id="ARBA00004167"/>
    </source>
</evidence>
<feature type="compositionally biased region" description="Polar residues" evidence="9">
    <location>
        <begin position="145"/>
        <end position="155"/>
    </location>
</feature>
<accession>Q1IN70</accession>
<sequence length="155" mass="17188">MNLGMPEMLFIGILALLIFGPRKLPEIAREVGKFMAEFKRAGNEFKHQIESEIQQIELEEQIKKDAERREAALKEAETKRLASEGQGELFEVPDGENSHPVALLRDKDGAPTEMPMPTILPPEGTIANLDATPASSFADEHETVVNPQQQTEPNA</sequence>
<evidence type="ECO:0000256" key="3">
    <source>
        <dbReference type="ARBA" id="ARBA00022475"/>
    </source>
</evidence>
<evidence type="ECO:0000256" key="5">
    <source>
        <dbReference type="ARBA" id="ARBA00022927"/>
    </source>
</evidence>
<keyword evidence="6" id="KW-1133">Transmembrane helix</keyword>
<dbReference type="InterPro" id="IPR018448">
    <property type="entry name" value="TatB"/>
</dbReference>
<keyword evidence="11" id="KW-1185">Reference proteome</keyword>
<dbReference type="InterPro" id="IPR003369">
    <property type="entry name" value="TatA/B/E"/>
</dbReference>
<comment type="subcellular location">
    <subcellularLocation>
        <location evidence="1">Membrane</location>
        <topology evidence="1">Single-pass membrane protein</topology>
    </subcellularLocation>
</comment>